<evidence type="ECO:0000259" key="1">
    <source>
        <dbReference type="Pfam" id="PF00535"/>
    </source>
</evidence>
<dbReference type="InterPro" id="IPR029044">
    <property type="entry name" value="Nucleotide-diphossugar_trans"/>
</dbReference>
<gene>
    <name evidence="2" type="ORF">A3K90_05945</name>
</gene>
<sequence>MNGCNRPMVTVTVPMYNNARFIGETIRSILSQTYEDFELLIYDDNSTDESFEIAASYADPRIRLQQNERNLGPEANWNRAVSEVSGRYVKLVCGDDILYPSCLEKQVAAFRDPMNEGVSLVSAQRAIIDSHGKTLISKVNFLDEGRKGPVEVVRKMVRMGTNIIGEPVSGMFPSEAIPRTRGYSARVPYTTDLDFWLQLLQLGDLYVIDEPLCAFRISDVSWSSRIGEMRQQQFLAFMEQAASDVRHEVTDLDLFIGRINCAVQSMTSMMGFKLFAGSSSEKRTLAGMFQLDMGERARALLP</sequence>
<organism evidence="2 3">
    <name type="scientific">Pelodictyon luteolum</name>
    <dbReference type="NCBI Taxonomy" id="1100"/>
    <lineage>
        <taxon>Bacteria</taxon>
        <taxon>Pseudomonadati</taxon>
        <taxon>Chlorobiota</taxon>
        <taxon>Chlorobiia</taxon>
        <taxon>Chlorobiales</taxon>
        <taxon>Chlorobiaceae</taxon>
        <taxon>Chlorobium/Pelodictyon group</taxon>
        <taxon>Pelodictyon</taxon>
    </lineage>
</organism>
<dbReference type="SUPFAM" id="SSF53448">
    <property type="entry name" value="Nucleotide-diphospho-sugar transferases"/>
    <property type="match status" value="1"/>
</dbReference>
<accession>A0A165M4X1</accession>
<dbReference type="PANTHER" id="PTHR22916:SF3">
    <property type="entry name" value="UDP-GLCNAC:BETAGAL BETA-1,3-N-ACETYLGLUCOSAMINYLTRANSFERASE-LIKE PROTEIN 1"/>
    <property type="match status" value="1"/>
</dbReference>
<dbReference type="EMBL" id="LVWG01000018">
    <property type="protein sequence ID" value="KZK74816.1"/>
    <property type="molecule type" value="Genomic_DNA"/>
</dbReference>
<dbReference type="Pfam" id="PF00535">
    <property type="entry name" value="Glycos_transf_2"/>
    <property type="match status" value="1"/>
</dbReference>
<keyword evidence="2" id="KW-0378">Hydrolase</keyword>
<evidence type="ECO:0000313" key="3">
    <source>
        <dbReference type="Proteomes" id="UP000076481"/>
    </source>
</evidence>
<dbReference type="RefSeq" id="WP_303681064.1">
    <property type="nucleotide sequence ID" value="NZ_LVWG01000018.1"/>
</dbReference>
<comment type="caution">
    <text evidence="2">The sequence shown here is derived from an EMBL/GenBank/DDBJ whole genome shotgun (WGS) entry which is preliminary data.</text>
</comment>
<protein>
    <submittedName>
        <fullName evidence="2">Glycosyl hydrolase</fullName>
    </submittedName>
</protein>
<evidence type="ECO:0000313" key="2">
    <source>
        <dbReference type="EMBL" id="KZK74816.1"/>
    </source>
</evidence>
<dbReference type="GO" id="GO:0016787">
    <property type="term" value="F:hydrolase activity"/>
    <property type="evidence" value="ECO:0007669"/>
    <property type="project" value="UniProtKB-KW"/>
</dbReference>
<dbReference type="AlphaFoldDB" id="A0A165M4X1"/>
<dbReference type="Proteomes" id="UP000076481">
    <property type="component" value="Unassembled WGS sequence"/>
</dbReference>
<dbReference type="Gene3D" id="3.90.550.10">
    <property type="entry name" value="Spore Coat Polysaccharide Biosynthesis Protein SpsA, Chain A"/>
    <property type="match status" value="1"/>
</dbReference>
<dbReference type="InterPro" id="IPR001173">
    <property type="entry name" value="Glyco_trans_2-like"/>
</dbReference>
<dbReference type="PANTHER" id="PTHR22916">
    <property type="entry name" value="GLYCOSYLTRANSFERASE"/>
    <property type="match status" value="1"/>
</dbReference>
<reference evidence="2 3" key="1">
    <citation type="submission" date="2016-03" db="EMBL/GenBank/DDBJ databases">
        <title>Speciation and ecological success in dimly lit waters: horizontal gene transfer in a green sulfur bacteria bloom unveiled by metagenomic assembly.</title>
        <authorList>
            <person name="Llorens-Mares T."/>
            <person name="Liu Z."/>
            <person name="Allen L.Z."/>
            <person name="Rusch D.B."/>
            <person name="Craig M.T."/>
            <person name="Dupont C.L."/>
            <person name="Bryant D.A."/>
            <person name="Casamayor E.O."/>
        </authorList>
    </citation>
    <scope>NUCLEOTIDE SEQUENCE [LARGE SCALE GENOMIC DNA]</scope>
    <source>
        <strain evidence="2">CIII</strain>
    </source>
</reference>
<name>A0A165M4X1_PELLU</name>
<feature type="domain" description="Glycosyltransferase 2-like" evidence="1">
    <location>
        <begin position="10"/>
        <end position="119"/>
    </location>
</feature>
<dbReference type="GO" id="GO:0016758">
    <property type="term" value="F:hexosyltransferase activity"/>
    <property type="evidence" value="ECO:0007669"/>
    <property type="project" value="UniProtKB-ARBA"/>
</dbReference>
<proteinExistence type="predicted"/>